<protein>
    <submittedName>
        <fullName evidence="2">DUF247 domain protein</fullName>
    </submittedName>
</protein>
<dbReference type="Pfam" id="PF03140">
    <property type="entry name" value="DUF247"/>
    <property type="match status" value="1"/>
</dbReference>
<dbReference type="EMBL" id="CM001220">
    <property type="protein sequence ID" value="AES86836.1"/>
    <property type="molecule type" value="Genomic_DNA"/>
</dbReference>
<organism evidence="2 4">
    <name type="scientific">Medicago truncatula</name>
    <name type="common">Barrel medic</name>
    <name type="synonym">Medicago tribuloides</name>
    <dbReference type="NCBI Taxonomy" id="3880"/>
    <lineage>
        <taxon>Eukaryota</taxon>
        <taxon>Viridiplantae</taxon>
        <taxon>Streptophyta</taxon>
        <taxon>Embryophyta</taxon>
        <taxon>Tracheophyta</taxon>
        <taxon>Spermatophyta</taxon>
        <taxon>Magnoliopsida</taxon>
        <taxon>eudicotyledons</taxon>
        <taxon>Gunneridae</taxon>
        <taxon>Pentapetalae</taxon>
        <taxon>rosids</taxon>
        <taxon>fabids</taxon>
        <taxon>Fabales</taxon>
        <taxon>Fabaceae</taxon>
        <taxon>Papilionoideae</taxon>
        <taxon>50 kb inversion clade</taxon>
        <taxon>NPAAA clade</taxon>
        <taxon>Hologalegina</taxon>
        <taxon>IRL clade</taxon>
        <taxon>Trifolieae</taxon>
        <taxon>Medicago</taxon>
    </lineage>
</organism>
<dbReference type="PANTHER" id="PTHR31170:SF20">
    <property type="entry name" value="DUF247 DOMAIN PROTEIN"/>
    <property type="match status" value="1"/>
</dbReference>
<evidence type="ECO:0000256" key="1">
    <source>
        <dbReference type="SAM" id="Phobius"/>
    </source>
</evidence>
<proteinExistence type="predicted"/>
<keyword evidence="4" id="KW-1185">Reference proteome</keyword>
<keyword evidence="1" id="KW-1133">Transmembrane helix</keyword>
<dbReference type="Proteomes" id="UP000002051">
    <property type="component" value="Chromosome 4"/>
</dbReference>
<name>G7JN10_MEDTR</name>
<keyword evidence="1" id="KW-0812">Transmembrane</keyword>
<accession>G7JN10</accession>
<keyword evidence="1" id="KW-0472">Membrane</keyword>
<dbReference type="STRING" id="3880.G7JN10"/>
<feature type="transmembrane region" description="Helical" evidence="1">
    <location>
        <begin position="346"/>
        <end position="368"/>
    </location>
</feature>
<evidence type="ECO:0000313" key="4">
    <source>
        <dbReference type="Proteomes" id="UP000002051"/>
    </source>
</evidence>
<dbReference type="HOGENOM" id="CLU_020188_0_3_1"/>
<dbReference type="eggNOG" id="ENOG502R8IS">
    <property type="taxonomic scope" value="Eukaryota"/>
</dbReference>
<reference evidence="2 4" key="2">
    <citation type="journal article" date="2014" name="BMC Genomics">
        <title>An improved genome release (version Mt4.0) for the model legume Medicago truncatula.</title>
        <authorList>
            <person name="Tang H."/>
            <person name="Krishnakumar V."/>
            <person name="Bidwell S."/>
            <person name="Rosen B."/>
            <person name="Chan A."/>
            <person name="Zhou S."/>
            <person name="Gentzbittel L."/>
            <person name="Childs K.L."/>
            <person name="Yandell M."/>
            <person name="Gundlach H."/>
            <person name="Mayer K.F."/>
            <person name="Schwartz D.C."/>
            <person name="Town C.D."/>
        </authorList>
    </citation>
    <scope>GENOME REANNOTATION</scope>
    <source>
        <strain evidence="3 4">cv. Jemalong A17</strain>
    </source>
</reference>
<evidence type="ECO:0000313" key="3">
    <source>
        <dbReference type="EnsemblPlants" id="AES86836"/>
    </source>
</evidence>
<dbReference type="EnsemblPlants" id="AES86836">
    <property type="protein sequence ID" value="AES86836"/>
    <property type="gene ID" value="MTR_4g015410"/>
</dbReference>
<dbReference type="OMA" id="EVHTSAN"/>
<dbReference type="PaxDb" id="3880-AES86836"/>
<reference evidence="2 4" key="1">
    <citation type="journal article" date="2011" name="Nature">
        <title>The Medicago genome provides insight into the evolution of rhizobial symbioses.</title>
        <authorList>
            <person name="Young N.D."/>
            <person name="Debelle F."/>
            <person name="Oldroyd G.E."/>
            <person name="Geurts R."/>
            <person name="Cannon S.B."/>
            <person name="Udvardi M.K."/>
            <person name="Benedito V.A."/>
            <person name="Mayer K.F."/>
            <person name="Gouzy J."/>
            <person name="Schoof H."/>
            <person name="Van de Peer Y."/>
            <person name="Proost S."/>
            <person name="Cook D.R."/>
            <person name="Meyers B.C."/>
            <person name="Spannagl M."/>
            <person name="Cheung F."/>
            <person name="De Mita S."/>
            <person name="Krishnakumar V."/>
            <person name="Gundlach H."/>
            <person name="Zhou S."/>
            <person name="Mudge J."/>
            <person name="Bharti A.K."/>
            <person name="Murray J.D."/>
            <person name="Naoumkina M.A."/>
            <person name="Rosen B."/>
            <person name="Silverstein K.A."/>
            <person name="Tang H."/>
            <person name="Rombauts S."/>
            <person name="Zhao P.X."/>
            <person name="Zhou P."/>
            <person name="Barbe V."/>
            <person name="Bardou P."/>
            <person name="Bechner M."/>
            <person name="Bellec A."/>
            <person name="Berger A."/>
            <person name="Berges H."/>
            <person name="Bidwell S."/>
            <person name="Bisseling T."/>
            <person name="Choisne N."/>
            <person name="Couloux A."/>
            <person name="Denny R."/>
            <person name="Deshpande S."/>
            <person name="Dai X."/>
            <person name="Doyle J.J."/>
            <person name="Dudez A.M."/>
            <person name="Farmer A.D."/>
            <person name="Fouteau S."/>
            <person name="Franken C."/>
            <person name="Gibelin C."/>
            <person name="Gish J."/>
            <person name="Goldstein S."/>
            <person name="Gonzalez A.J."/>
            <person name="Green P.J."/>
            <person name="Hallab A."/>
            <person name="Hartog M."/>
            <person name="Hua A."/>
            <person name="Humphray S.J."/>
            <person name="Jeong D.H."/>
            <person name="Jing Y."/>
            <person name="Jocker A."/>
            <person name="Kenton S.M."/>
            <person name="Kim D.J."/>
            <person name="Klee K."/>
            <person name="Lai H."/>
            <person name="Lang C."/>
            <person name="Lin S."/>
            <person name="Macmil S.L."/>
            <person name="Magdelenat G."/>
            <person name="Matthews L."/>
            <person name="McCorrison J."/>
            <person name="Monaghan E.L."/>
            <person name="Mun J.H."/>
            <person name="Najar F.Z."/>
            <person name="Nicholson C."/>
            <person name="Noirot C."/>
            <person name="O'Bleness M."/>
            <person name="Paule C.R."/>
            <person name="Poulain J."/>
            <person name="Prion F."/>
            <person name="Qin B."/>
            <person name="Qu C."/>
            <person name="Retzel E.F."/>
            <person name="Riddle C."/>
            <person name="Sallet E."/>
            <person name="Samain S."/>
            <person name="Samson N."/>
            <person name="Sanders I."/>
            <person name="Saurat O."/>
            <person name="Scarpelli C."/>
            <person name="Schiex T."/>
            <person name="Segurens B."/>
            <person name="Severin A.J."/>
            <person name="Sherrier D.J."/>
            <person name="Shi R."/>
            <person name="Sims S."/>
            <person name="Singer S.R."/>
            <person name="Sinharoy S."/>
            <person name="Sterck L."/>
            <person name="Viollet A."/>
            <person name="Wang B.B."/>
            <person name="Wang K."/>
            <person name="Wang M."/>
            <person name="Wang X."/>
            <person name="Warfsmann J."/>
            <person name="Weissenbach J."/>
            <person name="White D.D."/>
            <person name="White J.D."/>
            <person name="Wiley G.B."/>
            <person name="Wincker P."/>
            <person name="Xing Y."/>
            <person name="Yang L."/>
            <person name="Yao Z."/>
            <person name="Ying F."/>
            <person name="Zhai J."/>
            <person name="Zhou L."/>
            <person name="Zuber A."/>
            <person name="Denarie J."/>
            <person name="Dixon R.A."/>
            <person name="May G.D."/>
            <person name="Schwartz D.C."/>
            <person name="Rogers J."/>
            <person name="Quetier F."/>
            <person name="Town C.D."/>
            <person name="Roe B.A."/>
        </authorList>
    </citation>
    <scope>NUCLEOTIDE SEQUENCE [LARGE SCALE GENOMIC DNA]</scope>
    <source>
        <strain evidence="2">A17</strain>
        <strain evidence="3 4">cv. Jemalong A17</strain>
    </source>
</reference>
<evidence type="ECO:0000313" key="2">
    <source>
        <dbReference type="EMBL" id="AES86836.1"/>
    </source>
</evidence>
<gene>
    <name evidence="2" type="ordered locus">MTR_4g015410</name>
</gene>
<sequence>MNELFIRESPIQEQNRTLDIRLKECGDDILRLDKVICASYGGSNNNICETTESQELAKIMLVDGCFLLEFLFKLDKYMEDENYYNNDSIFKAEDKVLLLSVLNDVTMLENQIPFIILKKIFRKVFPDGSERKDDHRVANLVRLAFGYPLTYSCGGAHILNLMHMSTVEQNKIYEGKKAKLELLYCATKLRASGVTIRAGELNIPPLYIKETTEVKWRNLIAWEQSKNWIRCKYTSYALFFNGLICCEHDIELLQKKGVIVNELNKSNEDLLILFQTIAKGAEQMDLSYSEICARLNVYDYMGMKVTKVLRKLPIRAWHQCRRISENFVNYGRNWYKVLIRDHIPTVWKFIGIVAAALLVVLTIVQTYYSSRSG</sequence>
<dbReference type="InterPro" id="IPR004158">
    <property type="entry name" value="DUF247_pln"/>
</dbReference>
<reference evidence="3" key="3">
    <citation type="submission" date="2015-04" db="UniProtKB">
        <authorList>
            <consortium name="EnsemblPlants"/>
        </authorList>
    </citation>
    <scope>IDENTIFICATION</scope>
    <source>
        <strain evidence="3">cv. Jemalong A17</strain>
    </source>
</reference>
<dbReference type="PANTHER" id="PTHR31170">
    <property type="entry name" value="BNAC04G53230D PROTEIN"/>
    <property type="match status" value="1"/>
</dbReference>
<dbReference type="AlphaFoldDB" id="G7JN10"/>